<evidence type="ECO:0000313" key="4">
    <source>
        <dbReference type="Proteomes" id="UP000294257"/>
    </source>
</evidence>
<evidence type="ECO:0000256" key="1">
    <source>
        <dbReference type="PIRSR" id="PIRSR613078-1"/>
    </source>
</evidence>
<feature type="active site" description="Proton donor/acceptor" evidence="1">
    <location>
        <position position="86"/>
    </location>
</feature>
<dbReference type="PANTHER" id="PTHR48100">
    <property type="entry name" value="BROAD-SPECIFICITY PHOSPHATASE YOR283W-RELATED"/>
    <property type="match status" value="1"/>
</dbReference>
<dbReference type="InterPro" id="IPR013078">
    <property type="entry name" value="His_Pase_superF_clade-1"/>
</dbReference>
<dbReference type="PANTHER" id="PTHR48100:SF1">
    <property type="entry name" value="HISTIDINE PHOSPHATASE FAMILY PROTEIN-RELATED"/>
    <property type="match status" value="1"/>
</dbReference>
<dbReference type="InterPro" id="IPR029033">
    <property type="entry name" value="His_PPase_superfam"/>
</dbReference>
<feature type="binding site" evidence="2">
    <location>
        <begin position="86"/>
        <end position="89"/>
    </location>
    <ligand>
        <name>substrate</name>
    </ligand>
</feature>
<dbReference type="SUPFAM" id="SSF53254">
    <property type="entry name" value="Phosphoglycerate mutase-like"/>
    <property type="match status" value="1"/>
</dbReference>
<feature type="binding site" evidence="2">
    <location>
        <position position="62"/>
    </location>
    <ligand>
        <name>substrate</name>
    </ligand>
</feature>
<dbReference type="Proteomes" id="UP000294257">
    <property type="component" value="Unassembled WGS sequence"/>
</dbReference>
<evidence type="ECO:0000313" key="3">
    <source>
        <dbReference type="EMBL" id="RZS38898.1"/>
    </source>
</evidence>
<dbReference type="SMART" id="SM00855">
    <property type="entry name" value="PGAM"/>
    <property type="match status" value="1"/>
</dbReference>
<dbReference type="InterPro" id="IPR050275">
    <property type="entry name" value="PGM_Phosphatase"/>
</dbReference>
<dbReference type="GO" id="GO:0016791">
    <property type="term" value="F:phosphatase activity"/>
    <property type="evidence" value="ECO:0007669"/>
    <property type="project" value="TreeGrafter"/>
</dbReference>
<dbReference type="Gene3D" id="3.40.50.1240">
    <property type="entry name" value="Phosphoglycerate mutase-like"/>
    <property type="match status" value="1"/>
</dbReference>
<comment type="caution">
    <text evidence="3">The sequence shown here is derived from an EMBL/GenBank/DDBJ whole genome shotgun (WGS) entry which is preliminary data.</text>
</comment>
<sequence length="210" mass="23109">MRTLYVVTHPEATHHVDGLVGGWYDSELTPAGTRAAAAIAASLRARIPEDAEVELFSSDLRRTARTAGVVGDLLGVAPVFDERLREKSYGEAEGKPQEWLAERFVPPPVAGERMRHDEGVPHAETKDAFARRVYAVMAAIEERRCEHQVVVTHGGALTFVVAAWIRMPVESAGHVEFRAGGPGSVVVLHEDDRFHNRRVHLDAFVPHINA</sequence>
<proteinExistence type="predicted"/>
<protein>
    <submittedName>
        <fullName evidence="3">Putative phosphoglycerate mutase</fullName>
    </submittedName>
</protein>
<reference evidence="3 4" key="1">
    <citation type="submission" date="2019-02" db="EMBL/GenBank/DDBJ databases">
        <title>Genomic Encyclopedia of Type Strains, Phase IV (KMG-IV): sequencing the most valuable type-strain genomes for metagenomic binning, comparative biology and taxonomic classification.</title>
        <authorList>
            <person name="Goeker M."/>
        </authorList>
    </citation>
    <scope>NUCLEOTIDE SEQUENCE [LARGE SCALE GENOMIC DNA]</scope>
    <source>
        <strain evidence="3 4">DSM 101727</strain>
    </source>
</reference>
<feature type="active site" description="Tele-phosphohistidine intermediate" evidence="1">
    <location>
        <position position="9"/>
    </location>
</feature>
<dbReference type="AlphaFoldDB" id="A0A4Q7KQ19"/>
<dbReference type="Pfam" id="PF00300">
    <property type="entry name" value="His_Phos_1"/>
    <property type="match status" value="1"/>
</dbReference>
<name>A0A4Q7KQ19_9PSEU</name>
<dbReference type="GO" id="GO:0005737">
    <property type="term" value="C:cytoplasm"/>
    <property type="evidence" value="ECO:0007669"/>
    <property type="project" value="TreeGrafter"/>
</dbReference>
<dbReference type="CDD" id="cd07067">
    <property type="entry name" value="HP_PGM_like"/>
    <property type="match status" value="1"/>
</dbReference>
<gene>
    <name evidence="3" type="ORF">EV193_104109</name>
</gene>
<organism evidence="3 4">
    <name type="scientific">Herbihabitans rhizosphaerae</name>
    <dbReference type="NCBI Taxonomy" id="1872711"/>
    <lineage>
        <taxon>Bacteria</taxon>
        <taxon>Bacillati</taxon>
        <taxon>Actinomycetota</taxon>
        <taxon>Actinomycetes</taxon>
        <taxon>Pseudonocardiales</taxon>
        <taxon>Pseudonocardiaceae</taxon>
        <taxon>Herbihabitans</taxon>
    </lineage>
</organism>
<dbReference type="EMBL" id="SGWQ01000004">
    <property type="protein sequence ID" value="RZS38898.1"/>
    <property type="molecule type" value="Genomic_DNA"/>
</dbReference>
<accession>A0A4Q7KQ19</accession>
<keyword evidence="4" id="KW-1185">Reference proteome</keyword>
<evidence type="ECO:0000256" key="2">
    <source>
        <dbReference type="PIRSR" id="PIRSR613078-2"/>
    </source>
</evidence>
<dbReference type="OrthoDB" id="9781415at2"/>